<sequence length="129" mass="14514">MDKHNILLGEIAEPEDCVPGGTAEESNDDGIRSFAGTDFVDELYTDDSDLNEHGVSITAIEAQATKQNNFKINHSKGSFRMKRQYARFIIPIDSSVLTTTVQPRTSYYKQARPILMQRKRSKCSNEDTP</sequence>
<protein>
    <submittedName>
        <fullName evidence="1">WGS project CBMG000000000 data, contig CS5907-c002301</fullName>
    </submittedName>
</protein>
<reference evidence="1" key="1">
    <citation type="submission" date="2013-05" db="EMBL/GenBank/DDBJ databases">
        <title>Draft genome sequences of six wheat associated Fusarium spp. isolates.</title>
        <authorList>
            <person name="Moolhuijzen P.M."/>
            <person name="Manners J.M."/>
            <person name="Wilcox S."/>
            <person name="Bellgard M.I."/>
            <person name="Gardiner D.M."/>
        </authorList>
    </citation>
    <scope>NUCLEOTIDE SEQUENCE</scope>
    <source>
        <strain evidence="1">CS5907</strain>
    </source>
</reference>
<dbReference type="EMBL" id="CBMG010002290">
    <property type="protein sequence ID" value="CEG03772.1"/>
    <property type="molecule type" value="Genomic_DNA"/>
</dbReference>
<accession>A0A090MFT5</accession>
<dbReference type="AlphaFoldDB" id="A0A090MFT5"/>
<organism evidence="1">
    <name type="scientific">Fusarium acuminatum CS5907</name>
    <dbReference type="NCBI Taxonomy" id="1318461"/>
    <lineage>
        <taxon>Eukaryota</taxon>
        <taxon>Fungi</taxon>
        <taxon>Dikarya</taxon>
        <taxon>Ascomycota</taxon>
        <taxon>Pezizomycotina</taxon>
        <taxon>Sordariomycetes</taxon>
        <taxon>Hypocreomycetidae</taxon>
        <taxon>Hypocreales</taxon>
        <taxon>Nectriaceae</taxon>
        <taxon>Fusarium</taxon>
        <taxon>Fusarium tricinctum species complex</taxon>
    </lineage>
</organism>
<gene>
    <name evidence="1" type="ORF">BN851_0108330</name>
</gene>
<evidence type="ECO:0000313" key="1">
    <source>
        <dbReference type="EMBL" id="CEG03772.1"/>
    </source>
</evidence>
<comment type="caution">
    <text evidence="1">The sequence shown here is derived from an EMBL/GenBank/DDBJ whole genome shotgun (WGS) entry which is preliminary data.</text>
</comment>
<name>A0A090MFT5_9HYPO</name>
<proteinExistence type="predicted"/>